<dbReference type="PANTHER" id="PTHR30146">
    <property type="entry name" value="LACI-RELATED TRANSCRIPTIONAL REPRESSOR"/>
    <property type="match status" value="1"/>
</dbReference>
<dbReference type="InterPro" id="IPR001761">
    <property type="entry name" value="Peripla_BP/Lac1_sug-bd_dom"/>
</dbReference>
<dbReference type="Gene3D" id="1.10.260.40">
    <property type="entry name" value="lambda repressor-like DNA-binding domains"/>
    <property type="match status" value="1"/>
</dbReference>
<accession>A0ABY8Y180</accession>
<evidence type="ECO:0000256" key="3">
    <source>
        <dbReference type="ARBA" id="ARBA00023125"/>
    </source>
</evidence>
<evidence type="ECO:0000256" key="4">
    <source>
        <dbReference type="ARBA" id="ARBA00023163"/>
    </source>
</evidence>
<feature type="compositionally biased region" description="Low complexity" evidence="5">
    <location>
        <begin position="308"/>
        <end position="335"/>
    </location>
</feature>
<dbReference type="PANTHER" id="PTHR30146:SF148">
    <property type="entry name" value="HTH-TYPE TRANSCRIPTIONAL REPRESSOR PURR-RELATED"/>
    <property type="match status" value="1"/>
</dbReference>
<evidence type="ECO:0000256" key="5">
    <source>
        <dbReference type="SAM" id="MobiDB-lite"/>
    </source>
</evidence>
<dbReference type="SMART" id="SM00354">
    <property type="entry name" value="HTH_LACI"/>
    <property type="match status" value="1"/>
</dbReference>
<sequence>MTAGSGRVTQAQVARLAGVSQAVVSMVLNGSDSLRITPETRERVQQVLRTTGYTVDIMGRRLRGGSNQILGVFTYESVFPSGVADFYRPFLLGIEEEAEAQGFDLLLFTSGGRRDGRRRIYDHGTNRLRIADGSILLGRHNDPQELAQLVEEQFPFVFVGRRESPTGPISYVGADYVAATREVHERLWALGHRRIGLLSVTEENEPTLDRRAGYEAAARKHRRTPLVFLEEDPAIALRQVRDEGVTALLVEKLGDGRRDPGVRARRRARCAGRSLHRGAGRRRPVAAAPGARGAEHGHGLVDVPDPAPRNGGARGARPGRVAQEPEAPAAAAAVQDPRGRHHGDTLHKVLTLRPKAG</sequence>
<keyword evidence="4" id="KW-0804">Transcription</keyword>
<feature type="compositionally biased region" description="Basic residues" evidence="5">
    <location>
        <begin position="275"/>
        <end position="284"/>
    </location>
</feature>
<reference evidence="7 8" key="1">
    <citation type="submission" date="2023-06" db="EMBL/GenBank/DDBJ databases">
        <authorList>
            <person name="Oyuntsetseg B."/>
            <person name="Kim S.B."/>
        </authorList>
    </citation>
    <scope>NUCLEOTIDE SEQUENCE [LARGE SCALE GENOMIC DNA]</scope>
    <source>
        <strain evidence="7 8">2-2</strain>
    </source>
</reference>
<proteinExistence type="predicted"/>
<dbReference type="GO" id="GO:0003677">
    <property type="term" value="F:DNA binding"/>
    <property type="evidence" value="ECO:0007669"/>
    <property type="project" value="UniProtKB-KW"/>
</dbReference>
<organism evidence="7 8">
    <name type="scientific">Amycolatopsis nalaikhensis</name>
    <dbReference type="NCBI Taxonomy" id="715472"/>
    <lineage>
        <taxon>Bacteria</taxon>
        <taxon>Bacillati</taxon>
        <taxon>Actinomycetota</taxon>
        <taxon>Actinomycetes</taxon>
        <taxon>Pseudonocardiales</taxon>
        <taxon>Pseudonocardiaceae</taxon>
        <taxon>Amycolatopsis</taxon>
    </lineage>
</organism>
<dbReference type="CDD" id="cd01392">
    <property type="entry name" value="HTH_LacI"/>
    <property type="match status" value="1"/>
</dbReference>
<dbReference type="EMBL" id="CP127173">
    <property type="protein sequence ID" value="WIV61623.1"/>
    <property type="molecule type" value="Genomic_DNA"/>
</dbReference>
<keyword evidence="8" id="KW-1185">Reference proteome</keyword>
<evidence type="ECO:0000313" key="8">
    <source>
        <dbReference type="Proteomes" id="UP001227101"/>
    </source>
</evidence>
<dbReference type="CDD" id="cd06267">
    <property type="entry name" value="PBP1_LacI_sugar_binding-like"/>
    <property type="match status" value="1"/>
</dbReference>
<feature type="region of interest" description="Disordered" evidence="5">
    <location>
        <begin position="275"/>
        <end position="344"/>
    </location>
</feature>
<evidence type="ECO:0000256" key="2">
    <source>
        <dbReference type="ARBA" id="ARBA00023015"/>
    </source>
</evidence>
<dbReference type="InterPro" id="IPR010982">
    <property type="entry name" value="Lambda_DNA-bd_dom_sf"/>
</dbReference>
<dbReference type="PROSITE" id="PS50932">
    <property type="entry name" value="HTH_LACI_2"/>
    <property type="match status" value="1"/>
</dbReference>
<dbReference type="InterPro" id="IPR028082">
    <property type="entry name" value="Peripla_BP_I"/>
</dbReference>
<dbReference type="Proteomes" id="UP001227101">
    <property type="component" value="Chromosome"/>
</dbReference>
<evidence type="ECO:0000256" key="1">
    <source>
        <dbReference type="ARBA" id="ARBA00022491"/>
    </source>
</evidence>
<keyword evidence="3 7" id="KW-0238">DNA-binding</keyword>
<evidence type="ECO:0000259" key="6">
    <source>
        <dbReference type="PROSITE" id="PS50932"/>
    </source>
</evidence>
<dbReference type="SUPFAM" id="SSF47413">
    <property type="entry name" value="lambda repressor-like DNA-binding domains"/>
    <property type="match status" value="1"/>
</dbReference>
<evidence type="ECO:0000313" key="7">
    <source>
        <dbReference type="EMBL" id="WIV61623.1"/>
    </source>
</evidence>
<dbReference type="Pfam" id="PF00356">
    <property type="entry name" value="LacI"/>
    <property type="match status" value="1"/>
</dbReference>
<dbReference type="InterPro" id="IPR000843">
    <property type="entry name" value="HTH_LacI"/>
</dbReference>
<feature type="domain" description="HTH lacI-type" evidence="6">
    <location>
        <begin position="8"/>
        <end position="64"/>
    </location>
</feature>
<gene>
    <name evidence="7" type="ORF">QP939_24970</name>
</gene>
<keyword evidence="1" id="KW-0678">Repressor</keyword>
<name>A0ABY8Y180_9PSEU</name>
<dbReference type="Gene3D" id="3.40.50.2300">
    <property type="match status" value="2"/>
</dbReference>
<dbReference type="Pfam" id="PF00532">
    <property type="entry name" value="Peripla_BP_1"/>
    <property type="match status" value="1"/>
</dbReference>
<protein>
    <submittedName>
        <fullName evidence="7">LacI family DNA-binding transcriptional regulator</fullName>
    </submittedName>
</protein>
<dbReference type="SUPFAM" id="SSF53822">
    <property type="entry name" value="Periplasmic binding protein-like I"/>
    <property type="match status" value="1"/>
</dbReference>
<keyword evidence="2" id="KW-0805">Transcription regulation</keyword>